<proteinExistence type="predicted"/>
<evidence type="ECO:0000256" key="5">
    <source>
        <dbReference type="ARBA" id="ARBA00022833"/>
    </source>
</evidence>
<feature type="domain" description="C2H2-type" evidence="11">
    <location>
        <begin position="227"/>
        <end position="254"/>
    </location>
</feature>
<dbReference type="InterPro" id="IPR013087">
    <property type="entry name" value="Znf_C2H2_type"/>
</dbReference>
<dbReference type="InterPro" id="IPR001214">
    <property type="entry name" value="SET_dom"/>
</dbReference>
<dbReference type="PROSITE" id="PS50280">
    <property type="entry name" value="SET"/>
    <property type="match status" value="1"/>
</dbReference>
<dbReference type="InterPro" id="IPR056438">
    <property type="entry name" value="Znf-C2H2_CTCF"/>
</dbReference>
<feature type="domain" description="C2H2-type" evidence="11">
    <location>
        <begin position="368"/>
        <end position="396"/>
    </location>
</feature>
<feature type="domain" description="C2H2-type" evidence="11">
    <location>
        <begin position="397"/>
        <end position="424"/>
    </location>
</feature>
<feature type="domain" description="C2H2-type" evidence="11">
    <location>
        <begin position="283"/>
        <end position="306"/>
    </location>
</feature>
<evidence type="ECO:0000256" key="1">
    <source>
        <dbReference type="ARBA" id="ARBA00004123"/>
    </source>
</evidence>
<dbReference type="PROSITE" id="PS50157">
    <property type="entry name" value="ZINC_FINGER_C2H2_2"/>
    <property type="match status" value="6"/>
</dbReference>
<keyword evidence="7" id="KW-0804">Transcription</keyword>
<dbReference type="Pfam" id="PF00096">
    <property type="entry name" value="zf-C2H2"/>
    <property type="match status" value="2"/>
</dbReference>
<accession>A0ABP0GUN3</accession>
<comment type="caution">
    <text evidence="13">The sequence shown here is derived from an EMBL/GenBank/DDBJ whole genome shotgun (WGS) entry which is preliminary data.</text>
</comment>
<protein>
    <submittedName>
        <fullName evidence="13">Uncharacterized protein</fullName>
    </submittedName>
</protein>
<feature type="region of interest" description="Disordered" evidence="10">
    <location>
        <begin position="160"/>
        <end position="184"/>
    </location>
</feature>
<evidence type="ECO:0000259" key="11">
    <source>
        <dbReference type="PROSITE" id="PS50157"/>
    </source>
</evidence>
<evidence type="ECO:0000256" key="10">
    <source>
        <dbReference type="SAM" id="MobiDB-lite"/>
    </source>
</evidence>
<evidence type="ECO:0000313" key="14">
    <source>
        <dbReference type="Proteomes" id="UP001642483"/>
    </source>
</evidence>
<dbReference type="InterPro" id="IPR050331">
    <property type="entry name" value="Zinc_finger"/>
</dbReference>
<dbReference type="Pfam" id="PF23611">
    <property type="entry name" value="zf-C2H2_16"/>
    <property type="match status" value="1"/>
</dbReference>
<dbReference type="EMBL" id="CAWYQH010000152">
    <property type="protein sequence ID" value="CAK8695441.1"/>
    <property type="molecule type" value="Genomic_DNA"/>
</dbReference>
<reference evidence="13 14" key="1">
    <citation type="submission" date="2024-02" db="EMBL/GenBank/DDBJ databases">
        <authorList>
            <person name="Daric V."/>
            <person name="Darras S."/>
        </authorList>
    </citation>
    <scope>NUCLEOTIDE SEQUENCE [LARGE SCALE GENOMIC DNA]</scope>
</reference>
<gene>
    <name evidence="13" type="ORF">CVLEPA_LOCUS28714</name>
</gene>
<evidence type="ECO:0000256" key="3">
    <source>
        <dbReference type="ARBA" id="ARBA00022737"/>
    </source>
</evidence>
<dbReference type="InterPro" id="IPR036236">
    <property type="entry name" value="Znf_C2H2_sf"/>
</dbReference>
<dbReference type="SUPFAM" id="SSF82199">
    <property type="entry name" value="SET domain"/>
    <property type="match status" value="1"/>
</dbReference>
<feature type="domain" description="C2H2-type" evidence="11">
    <location>
        <begin position="255"/>
        <end position="282"/>
    </location>
</feature>
<feature type="domain" description="C2H2-type" evidence="11">
    <location>
        <begin position="340"/>
        <end position="367"/>
    </location>
</feature>
<evidence type="ECO:0000256" key="4">
    <source>
        <dbReference type="ARBA" id="ARBA00022771"/>
    </source>
</evidence>
<comment type="subcellular location">
    <subcellularLocation>
        <location evidence="1">Nucleus</location>
    </subcellularLocation>
</comment>
<keyword evidence="2" id="KW-0479">Metal-binding</keyword>
<keyword evidence="5" id="KW-0862">Zinc</keyword>
<dbReference type="Gene3D" id="2.170.270.10">
    <property type="entry name" value="SET domain"/>
    <property type="match status" value="1"/>
</dbReference>
<evidence type="ECO:0000256" key="2">
    <source>
        <dbReference type="ARBA" id="ARBA00022723"/>
    </source>
</evidence>
<dbReference type="PANTHER" id="PTHR16515">
    <property type="entry name" value="PR DOMAIN ZINC FINGER PROTEIN"/>
    <property type="match status" value="1"/>
</dbReference>
<keyword evidence="8" id="KW-0539">Nucleus</keyword>
<dbReference type="InterPro" id="IPR046341">
    <property type="entry name" value="SET_dom_sf"/>
</dbReference>
<dbReference type="Pfam" id="PF21549">
    <property type="entry name" value="PRDM2_PR"/>
    <property type="match status" value="1"/>
</dbReference>
<keyword evidence="4 9" id="KW-0863">Zinc-finger</keyword>
<keyword evidence="14" id="KW-1185">Reference proteome</keyword>
<sequence>MNMSQKMKKVFVKNTLTRWNTLDRDRRTCPPGITIKASGISSDKLGAWAEKDFAEQSVFGPFEGAKILQNESEAFIHAMSSEVKHGFVREIFKNGKVSHYVDGSYTIRSNWLRYINCARNLDEQNAEAFQHRDKLYYLAVKKISCGTEILARYEKQYAEQLERSEETQERQDRQTGPRDRQLEAECKKMASTEDRACDEFEEVSANIEALNRHEKDQHVDKIVTTQHQCEYCDYSTNNAGVLRNHMTIHTGETPYVCETCDKRFPIKSKLTTHEKIHVSEKKYTCEQCSKKFATRIYLKKHVERLHRNLLFYQCLVCRSRFQNFNDFTRHMQAYPSACRHKCKACDKKFKCERDLEQHERIHTGERPYICEDCSAAFKTKGNYRVHCSALHNETLPHKCPNCQRGFFQTARLQIHEKYCGKRRPPGDESKN</sequence>
<dbReference type="PROSITE" id="PS00028">
    <property type="entry name" value="ZINC_FINGER_C2H2_1"/>
    <property type="match status" value="4"/>
</dbReference>
<organism evidence="13 14">
    <name type="scientific">Clavelina lepadiformis</name>
    <name type="common">Light-bulb sea squirt</name>
    <name type="synonym">Ascidia lepadiformis</name>
    <dbReference type="NCBI Taxonomy" id="159417"/>
    <lineage>
        <taxon>Eukaryota</taxon>
        <taxon>Metazoa</taxon>
        <taxon>Chordata</taxon>
        <taxon>Tunicata</taxon>
        <taxon>Ascidiacea</taxon>
        <taxon>Aplousobranchia</taxon>
        <taxon>Clavelinidae</taxon>
        <taxon>Clavelina</taxon>
    </lineage>
</organism>
<keyword evidence="3" id="KW-0677">Repeat</keyword>
<evidence type="ECO:0000256" key="7">
    <source>
        <dbReference type="ARBA" id="ARBA00023163"/>
    </source>
</evidence>
<evidence type="ECO:0000256" key="9">
    <source>
        <dbReference type="PROSITE-ProRule" id="PRU00042"/>
    </source>
</evidence>
<keyword evidence="6" id="KW-0805">Transcription regulation</keyword>
<dbReference type="Gene3D" id="3.30.160.60">
    <property type="entry name" value="Classic Zinc Finger"/>
    <property type="match status" value="5"/>
</dbReference>
<dbReference type="SUPFAM" id="SSF57667">
    <property type="entry name" value="beta-beta-alpha zinc fingers"/>
    <property type="match status" value="3"/>
</dbReference>
<dbReference type="SMART" id="SM00355">
    <property type="entry name" value="ZnF_C2H2"/>
    <property type="match status" value="8"/>
</dbReference>
<dbReference type="PANTHER" id="PTHR16515:SF35">
    <property type="entry name" value="FEZ FAMILY ZINC FINGER PROTEIN 2"/>
    <property type="match status" value="1"/>
</dbReference>
<evidence type="ECO:0000259" key="12">
    <source>
        <dbReference type="PROSITE" id="PS50280"/>
    </source>
</evidence>
<feature type="domain" description="SET" evidence="12">
    <location>
        <begin position="31"/>
        <end position="154"/>
    </location>
</feature>
<dbReference type="Proteomes" id="UP001642483">
    <property type="component" value="Unassembled WGS sequence"/>
</dbReference>
<name>A0ABP0GUN3_CLALP</name>
<evidence type="ECO:0000256" key="8">
    <source>
        <dbReference type="ARBA" id="ARBA00023242"/>
    </source>
</evidence>
<evidence type="ECO:0000256" key="6">
    <source>
        <dbReference type="ARBA" id="ARBA00023015"/>
    </source>
</evidence>
<evidence type="ECO:0000313" key="13">
    <source>
        <dbReference type="EMBL" id="CAK8695441.1"/>
    </source>
</evidence>